<evidence type="ECO:0000313" key="2">
    <source>
        <dbReference type="EMBL" id="KAK5989973.1"/>
    </source>
</evidence>
<keyword evidence="3" id="KW-1185">Reference proteome</keyword>
<feature type="region of interest" description="Disordered" evidence="1">
    <location>
        <begin position="170"/>
        <end position="191"/>
    </location>
</feature>
<sequence>MTILFPLIIDQVERLRDTDPEARELISSLVGDAINDPYIISQFLQQFELYQPWSRSLKHCMEERQNVIEKSWVRVTEPWDMMLSVNAESHHPLSNLGNPSKKRFYYPSDKIRTRENRTPNWIEEPGVISTEQQERHEALHQPVGDIYKPLSTLYFGQPSQMELARRRIRPPGASEEENKGASQGSTDGDPAIDAIVAKSAPKYDPPPSICVVDTRALKVFRTLFFNAAVTSTPGEISWNDFLHAMTSTGFAAEKRYGSVWQFQMLGEAGQVRIQFHEPHPMGKIPFFMARRHGRRLNRALRWAGTTFVLKEKRVSRDADETCSPTHLALGSLIM</sequence>
<gene>
    <name evidence="2" type="ORF">PT974_08236</name>
</gene>
<dbReference type="PANTHER" id="PTHR40788:SF2">
    <property type="entry name" value="CLR5 DOMAIN-CONTAINING PROTEIN"/>
    <property type="match status" value="1"/>
</dbReference>
<evidence type="ECO:0000313" key="3">
    <source>
        <dbReference type="Proteomes" id="UP001338125"/>
    </source>
</evidence>
<reference evidence="2 3" key="1">
    <citation type="submission" date="2024-01" db="EMBL/GenBank/DDBJ databases">
        <title>Complete genome of Cladobotryum mycophilum ATHUM6906.</title>
        <authorList>
            <person name="Christinaki A.C."/>
            <person name="Myridakis A.I."/>
            <person name="Kouvelis V.N."/>
        </authorList>
    </citation>
    <scope>NUCLEOTIDE SEQUENCE [LARGE SCALE GENOMIC DNA]</scope>
    <source>
        <strain evidence="2 3">ATHUM6906</strain>
    </source>
</reference>
<proteinExistence type="predicted"/>
<protein>
    <submittedName>
        <fullName evidence="2">Uncharacterized protein</fullName>
    </submittedName>
</protein>
<dbReference type="PANTHER" id="PTHR40788">
    <property type="entry name" value="CLR5 DOMAIN-CONTAINING PROTEIN-RELATED"/>
    <property type="match status" value="1"/>
</dbReference>
<evidence type="ECO:0000256" key="1">
    <source>
        <dbReference type="SAM" id="MobiDB-lite"/>
    </source>
</evidence>
<comment type="caution">
    <text evidence="2">The sequence shown here is derived from an EMBL/GenBank/DDBJ whole genome shotgun (WGS) entry which is preliminary data.</text>
</comment>
<accession>A0ABR0SCU0</accession>
<organism evidence="2 3">
    <name type="scientific">Cladobotryum mycophilum</name>
    <dbReference type="NCBI Taxonomy" id="491253"/>
    <lineage>
        <taxon>Eukaryota</taxon>
        <taxon>Fungi</taxon>
        <taxon>Dikarya</taxon>
        <taxon>Ascomycota</taxon>
        <taxon>Pezizomycotina</taxon>
        <taxon>Sordariomycetes</taxon>
        <taxon>Hypocreomycetidae</taxon>
        <taxon>Hypocreales</taxon>
        <taxon>Hypocreaceae</taxon>
        <taxon>Cladobotryum</taxon>
    </lineage>
</organism>
<dbReference type="Proteomes" id="UP001338125">
    <property type="component" value="Unassembled WGS sequence"/>
</dbReference>
<name>A0ABR0SCU0_9HYPO</name>
<dbReference type="EMBL" id="JAVFKD010000014">
    <property type="protein sequence ID" value="KAK5989973.1"/>
    <property type="molecule type" value="Genomic_DNA"/>
</dbReference>